<reference evidence="3" key="1">
    <citation type="journal article" date="2019" name="Int. J. Syst. Evol. Microbiol.">
        <title>The Global Catalogue of Microorganisms (GCM) 10K type strain sequencing project: providing services to taxonomists for standard genome sequencing and annotation.</title>
        <authorList>
            <consortium name="The Broad Institute Genomics Platform"/>
            <consortium name="The Broad Institute Genome Sequencing Center for Infectious Disease"/>
            <person name="Wu L."/>
            <person name="Ma J."/>
        </authorList>
    </citation>
    <scope>NUCLEOTIDE SEQUENCE [LARGE SCALE GENOMIC DNA]</scope>
    <source>
        <strain evidence="3">CGMCC 4.7405</strain>
    </source>
</reference>
<evidence type="ECO:0000313" key="2">
    <source>
        <dbReference type="EMBL" id="MFC3893847.1"/>
    </source>
</evidence>
<evidence type="ECO:0000313" key="3">
    <source>
        <dbReference type="Proteomes" id="UP001595690"/>
    </source>
</evidence>
<name>A0ABV8BWZ1_9PSEU</name>
<proteinExistence type="predicted"/>
<gene>
    <name evidence="2" type="ORF">ACFOWZ_20415</name>
</gene>
<evidence type="ECO:0000256" key="1">
    <source>
        <dbReference type="SAM" id="MobiDB-lite"/>
    </source>
</evidence>
<dbReference type="Gene3D" id="3.30.1310.10">
    <property type="entry name" value="Nucleoid-associated protein YbaB-like domain"/>
    <property type="match status" value="1"/>
</dbReference>
<feature type="region of interest" description="Disordered" evidence="1">
    <location>
        <begin position="111"/>
        <end position="144"/>
    </location>
</feature>
<keyword evidence="3" id="KW-1185">Reference proteome</keyword>
<dbReference type="SUPFAM" id="SSF82607">
    <property type="entry name" value="YbaB-like"/>
    <property type="match status" value="1"/>
</dbReference>
<dbReference type="EMBL" id="JBHRZI010000015">
    <property type="protein sequence ID" value="MFC3893847.1"/>
    <property type="molecule type" value="Genomic_DNA"/>
</dbReference>
<dbReference type="Pfam" id="PF02575">
    <property type="entry name" value="YbaB_DNA_bd"/>
    <property type="match status" value="1"/>
</dbReference>
<dbReference type="Proteomes" id="UP001595690">
    <property type="component" value="Unassembled WGS sequence"/>
</dbReference>
<comment type="caution">
    <text evidence="2">The sequence shown here is derived from an EMBL/GenBank/DDBJ whole genome shotgun (WGS) entry which is preliminary data.</text>
</comment>
<accession>A0ABV8BWZ1</accession>
<organism evidence="2 3">
    <name type="scientific">Lentzea rhizosphaerae</name>
    <dbReference type="NCBI Taxonomy" id="2041025"/>
    <lineage>
        <taxon>Bacteria</taxon>
        <taxon>Bacillati</taxon>
        <taxon>Actinomycetota</taxon>
        <taxon>Actinomycetes</taxon>
        <taxon>Pseudonocardiales</taxon>
        <taxon>Pseudonocardiaceae</taxon>
        <taxon>Lentzea</taxon>
    </lineage>
</organism>
<protein>
    <submittedName>
        <fullName evidence="2">YbaB/EbfC family nucleoid-associated protein</fullName>
    </submittedName>
</protein>
<dbReference type="InterPro" id="IPR004401">
    <property type="entry name" value="YbaB/EbfC"/>
</dbReference>
<dbReference type="InterPro" id="IPR036894">
    <property type="entry name" value="YbaB-like_sf"/>
</dbReference>
<sequence length="144" mass="15315">MTDPESARWAAAVAAESEKYQRVSTRVTEAVVHEASRDGLVKVTVGASGVLRDLEISDQARGVSGATLAASIMTTLHRAQSRIADAVSEIVTEAGVDAPGDAEALVSLYRRRFPAPAPDTPPRPRPARDHAQDDEDWDGPAVTE</sequence>
<feature type="compositionally biased region" description="Pro residues" evidence="1">
    <location>
        <begin position="115"/>
        <end position="124"/>
    </location>
</feature>
<dbReference type="RefSeq" id="WP_382374697.1">
    <property type="nucleotide sequence ID" value="NZ_JBHRZI010000015.1"/>
</dbReference>